<proteinExistence type="predicted"/>
<sequence>MPSGWLLLGVTPLPRIKDIVKVGAGPSFRLEITEENFSPNLTFWFGDFRVEAMHKSNQLITATLTEKEFNHAREKDRCVYISRDDGMVFEFEDGQFDDDINYIINEHKNAKKELEESEKICQTEQLLIDENDNLMEEAMKMIDDDYTAEIKACYKAYMVKFEVEQAKKEVWEENEIKNHWNVSREIAVGERKRNINLENTVYANTDNGSFIYTEEILSKQHASSIASLSYPIPPSTTGSSIYTEDLQPIKPREEIIFSCSCHLFLVSRADPRAPQNQNTCELDIKRIVNENSTRYKYEIRKDGEIYYVSEEFMKASFGVYIKMRKSTKNIPYLVMTFKFEDNRTHYDLSYLTLEDADMEKFCEIVRREDFKTEAITFNT</sequence>
<accession>A0AC35U867</accession>
<evidence type="ECO:0000313" key="1">
    <source>
        <dbReference type="Proteomes" id="UP000095286"/>
    </source>
</evidence>
<name>A0AC35U867_9BILA</name>
<organism evidence="1 2">
    <name type="scientific">Rhabditophanes sp. KR3021</name>
    <dbReference type="NCBI Taxonomy" id="114890"/>
    <lineage>
        <taxon>Eukaryota</taxon>
        <taxon>Metazoa</taxon>
        <taxon>Ecdysozoa</taxon>
        <taxon>Nematoda</taxon>
        <taxon>Chromadorea</taxon>
        <taxon>Rhabditida</taxon>
        <taxon>Tylenchina</taxon>
        <taxon>Panagrolaimomorpha</taxon>
        <taxon>Strongyloidoidea</taxon>
        <taxon>Alloionematidae</taxon>
        <taxon>Rhabditophanes</taxon>
    </lineage>
</organism>
<evidence type="ECO:0000313" key="2">
    <source>
        <dbReference type="WBParaSite" id="RSKR_0000887600.1"/>
    </source>
</evidence>
<dbReference type="Proteomes" id="UP000095286">
    <property type="component" value="Unplaced"/>
</dbReference>
<reference evidence="2" key="1">
    <citation type="submission" date="2016-11" db="UniProtKB">
        <authorList>
            <consortium name="WormBaseParasite"/>
        </authorList>
    </citation>
    <scope>IDENTIFICATION</scope>
    <source>
        <strain evidence="2">KR3021</strain>
    </source>
</reference>
<dbReference type="WBParaSite" id="RSKR_0000887600.1">
    <property type="protein sequence ID" value="RSKR_0000887600.1"/>
    <property type="gene ID" value="RSKR_0000887600"/>
</dbReference>
<protein>
    <submittedName>
        <fullName evidence="2">TIG_SUH domain-containing protein</fullName>
    </submittedName>
</protein>